<feature type="binding site" evidence="11">
    <location>
        <position position="97"/>
    </location>
    <ligand>
        <name>Zn(2+)</name>
        <dbReference type="ChEBI" id="CHEBI:29105"/>
        <note>catalytic</note>
    </ligand>
</feature>
<dbReference type="AlphaFoldDB" id="A0A137P9S1"/>
<dbReference type="InterPro" id="IPR050202">
    <property type="entry name" value="Cyt/Deoxycyt_deaminase"/>
</dbReference>
<evidence type="ECO:0000256" key="4">
    <source>
        <dbReference type="ARBA" id="ARBA00012783"/>
    </source>
</evidence>
<dbReference type="STRING" id="796925.A0A137P9S1"/>
<evidence type="ECO:0000256" key="8">
    <source>
        <dbReference type="ARBA" id="ARBA00032005"/>
    </source>
</evidence>
<dbReference type="InterPro" id="IPR002125">
    <property type="entry name" value="CMP_dCMP_dom"/>
</dbReference>
<dbReference type="CDD" id="cd01283">
    <property type="entry name" value="cytidine_deaminase"/>
    <property type="match status" value="1"/>
</dbReference>
<dbReference type="GO" id="GO:0006216">
    <property type="term" value="P:cytidine catabolic process"/>
    <property type="evidence" value="ECO:0007669"/>
    <property type="project" value="EnsemblFungi"/>
</dbReference>
<evidence type="ECO:0000256" key="10">
    <source>
        <dbReference type="PIRSR" id="PIRSR606262-1"/>
    </source>
</evidence>
<comment type="catalytic activity">
    <reaction evidence="12">
        <text>2'-deoxycytidine + H2O + H(+) = 2'-deoxyuridine + NH4(+)</text>
        <dbReference type="Rhea" id="RHEA:13433"/>
        <dbReference type="ChEBI" id="CHEBI:15377"/>
        <dbReference type="ChEBI" id="CHEBI:15378"/>
        <dbReference type="ChEBI" id="CHEBI:15698"/>
        <dbReference type="ChEBI" id="CHEBI:16450"/>
        <dbReference type="ChEBI" id="CHEBI:28938"/>
        <dbReference type="EC" id="3.5.4.5"/>
    </reaction>
</comment>
<dbReference type="InterPro" id="IPR006262">
    <property type="entry name" value="Cyt_deam_tetra"/>
</dbReference>
<dbReference type="OMA" id="IEIYFMG"/>
<name>A0A137P9S1_CONC2</name>
<feature type="binding site" evidence="11">
    <location>
        <position position="61"/>
    </location>
    <ligand>
        <name>Zn(2+)</name>
        <dbReference type="ChEBI" id="CHEBI:29105"/>
        <note>catalytic</note>
    </ligand>
</feature>
<dbReference type="EMBL" id="KQ964468">
    <property type="protein sequence ID" value="KXN71743.1"/>
    <property type="molecule type" value="Genomic_DNA"/>
</dbReference>
<dbReference type="GO" id="GO:0004126">
    <property type="term" value="F:cytidine deaminase activity"/>
    <property type="evidence" value="ECO:0007669"/>
    <property type="project" value="UniProtKB-UniRule"/>
</dbReference>
<evidence type="ECO:0000256" key="3">
    <source>
        <dbReference type="ARBA" id="ARBA00006576"/>
    </source>
</evidence>
<keyword evidence="5 11" id="KW-0479">Metal-binding</keyword>
<comment type="catalytic activity">
    <reaction evidence="9 12">
        <text>cytidine + H2O + H(+) = uridine + NH4(+)</text>
        <dbReference type="Rhea" id="RHEA:16069"/>
        <dbReference type="ChEBI" id="CHEBI:15377"/>
        <dbReference type="ChEBI" id="CHEBI:15378"/>
        <dbReference type="ChEBI" id="CHEBI:16704"/>
        <dbReference type="ChEBI" id="CHEBI:17562"/>
        <dbReference type="ChEBI" id="CHEBI:28938"/>
        <dbReference type="EC" id="3.5.4.5"/>
    </reaction>
</comment>
<evidence type="ECO:0000256" key="11">
    <source>
        <dbReference type="PIRSR" id="PIRSR606262-3"/>
    </source>
</evidence>
<evidence type="ECO:0000256" key="1">
    <source>
        <dbReference type="ARBA" id="ARBA00001947"/>
    </source>
</evidence>
<reference evidence="14 15" key="1">
    <citation type="journal article" date="2015" name="Genome Biol. Evol.">
        <title>Phylogenomic analyses indicate that early fungi evolved digesting cell walls of algal ancestors of land plants.</title>
        <authorList>
            <person name="Chang Y."/>
            <person name="Wang S."/>
            <person name="Sekimoto S."/>
            <person name="Aerts A.L."/>
            <person name="Choi C."/>
            <person name="Clum A."/>
            <person name="LaButti K.M."/>
            <person name="Lindquist E.A."/>
            <person name="Yee Ngan C."/>
            <person name="Ohm R.A."/>
            <person name="Salamov A.A."/>
            <person name="Grigoriev I.V."/>
            <person name="Spatafora J.W."/>
            <person name="Berbee M.L."/>
        </authorList>
    </citation>
    <scope>NUCLEOTIDE SEQUENCE [LARGE SCALE GENOMIC DNA]</scope>
    <source>
        <strain evidence="14 15">NRRL 28638</strain>
    </source>
</reference>
<evidence type="ECO:0000256" key="5">
    <source>
        <dbReference type="ARBA" id="ARBA00022723"/>
    </source>
</evidence>
<sequence>MTVNTITQQTLDELIKTSLNIRANSYSPYSKFRVGAALLTEEGEIITGVNVENASLGGTICAERTAFCKAISEGKSKFVAIAVSGDTSDHLSPCGICRQFMYEFNPNLLCYMLNDKGEYKVKTLGDLLPDGFGPVQYNRKHIN</sequence>
<evidence type="ECO:0000313" key="15">
    <source>
        <dbReference type="Proteomes" id="UP000070444"/>
    </source>
</evidence>
<evidence type="ECO:0000256" key="6">
    <source>
        <dbReference type="ARBA" id="ARBA00022801"/>
    </source>
</evidence>
<keyword evidence="15" id="KW-1185">Reference proteome</keyword>
<dbReference type="SUPFAM" id="SSF53927">
    <property type="entry name" value="Cytidine deaminase-like"/>
    <property type="match status" value="1"/>
</dbReference>
<proteinExistence type="inferred from homology"/>
<evidence type="ECO:0000313" key="14">
    <source>
        <dbReference type="EMBL" id="KXN71743.1"/>
    </source>
</evidence>
<evidence type="ECO:0000256" key="12">
    <source>
        <dbReference type="RuleBase" id="RU364006"/>
    </source>
</evidence>
<evidence type="ECO:0000259" key="13">
    <source>
        <dbReference type="PROSITE" id="PS51747"/>
    </source>
</evidence>
<evidence type="ECO:0000256" key="2">
    <source>
        <dbReference type="ARBA" id="ARBA00003949"/>
    </source>
</evidence>
<gene>
    <name evidence="14" type="ORF">CONCODRAFT_84509</name>
</gene>
<dbReference type="GO" id="GO:0042802">
    <property type="term" value="F:identical protein binding"/>
    <property type="evidence" value="ECO:0007669"/>
    <property type="project" value="EnsemblFungi"/>
</dbReference>
<dbReference type="GO" id="GO:0005634">
    <property type="term" value="C:nucleus"/>
    <property type="evidence" value="ECO:0007669"/>
    <property type="project" value="EnsemblFungi"/>
</dbReference>
<comment type="similarity">
    <text evidence="3 12">Belongs to the cytidine and deoxycytidylate deaminase family.</text>
</comment>
<feature type="binding site" evidence="11">
    <location>
        <position position="94"/>
    </location>
    <ligand>
        <name>Zn(2+)</name>
        <dbReference type="ChEBI" id="CHEBI:29105"/>
        <note>catalytic</note>
    </ligand>
</feature>
<dbReference type="NCBIfam" id="NF004064">
    <property type="entry name" value="PRK05578.1"/>
    <property type="match status" value="1"/>
</dbReference>
<comment type="cofactor">
    <cofactor evidence="1 11 12">
        <name>Zn(2+)</name>
        <dbReference type="ChEBI" id="CHEBI:29105"/>
    </cofactor>
</comment>
<dbReference type="InterPro" id="IPR016193">
    <property type="entry name" value="Cytidine_deaminase-like"/>
</dbReference>
<keyword evidence="7 11" id="KW-0862">Zinc</keyword>
<feature type="domain" description="CMP/dCMP-type deaminase" evidence="13">
    <location>
        <begin position="9"/>
        <end position="135"/>
    </location>
</feature>
<keyword evidence="6 12" id="KW-0378">Hydrolase</keyword>
<dbReference type="NCBIfam" id="TIGR01354">
    <property type="entry name" value="cyt_deam_tetra"/>
    <property type="match status" value="1"/>
</dbReference>
<evidence type="ECO:0000256" key="9">
    <source>
        <dbReference type="ARBA" id="ARBA00049558"/>
    </source>
</evidence>
<dbReference type="PANTHER" id="PTHR11644">
    <property type="entry name" value="CYTIDINE DEAMINASE"/>
    <property type="match status" value="1"/>
</dbReference>
<accession>A0A137P9S1</accession>
<dbReference type="OrthoDB" id="414540at2759"/>
<dbReference type="PROSITE" id="PS51747">
    <property type="entry name" value="CYT_DCMP_DEAMINASES_2"/>
    <property type="match status" value="1"/>
</dbReference>
<dbReference type="FunFam" id="3.40.140.10:FF:000008">
    <property type="entry name" value="Cytidine deaminase"/>
    <property type="match status" value="1"/>
</dbReference>
<feature type="active site" description="Proton donor" evidence="10">
    <location>
        <position position="63"/>
    </location>
</feature>
<comment type="function">
    <text evidence="2 12">This enzyme scavenges exogenous and endogenous cytidine and 2'-deoxycytidine for UMP synthesis.</text>
</comment>
<dbReference type="Gene3D" id="3.40.140.10">
    <property type="entry name" value="Cytidine Deaminase, domain 2"/>
    <property type="match status" value="1"/>
</dbReference>
<dbReference type="GO" id="GO:0008655">
    <property type="term" value="P:pyrimidine-containing compound salvage"/>
    <property type="evidence" value="ECO:0007669"/>
    <property type="project" value="EnsemblFungi"/>
</dbReference>
<dbReference type="GO" id="GO:0008270">
    <property type="term" value="F:zinc ion binding"/>
    <property type="evidence" value="ECO:0007669"/>
    <property type="project" value="UniProtKB-UniRule"/>
</dbReference>
<evidence type="ECO:0000256" key="7">
    <source>
        <dbReference type="ARBA" id="ARBA00022833"/>
    </source>
</evidence>
<dbReference type="GO" id="GO:0006217">
    <property type="term" value="P:deoxycytidine catabolic process"/>
    <property type="evidence" value="ECO:0007669"/>
    <property type="project" value="EnsemblFungi"/>
</dbReference>
<protein>
    <recommendedName>
        <fullName evidence="4 12">Cytidine deaminase</fullName>
        <ecNumber evidence="4 12">3.5.4.5</ecNumber>
    </recommendedName>
    <alternativeName>
        <fullName evidence="8 12">Cytidine aminohydrolase</fullName>
    </alternativeName>
</protein>
<dbReference type="EC" id="3.5.4.5" evidence="4 12"/>
<dbReference type="Pfam" id="PF00383">
    <property type="entry name" value="dCMP_cyt_deam_1"/>
    <property type="match status" value="1"/>
</dbReference>
<organism evidence="14 15">
    <name type="scientific">Conidiobolus coronatus (strain ATCC 28846 / CBS 209.66 / NRRL 28638)</name>
    <name type="common">Delacroixia coronata</name>
    <dbReference type="NCBI Taxonomy" id="796925"/>
    <lineage>
        <taxon>Eukaryota</taxon>
        <taxon>Fungi</taxon>
        <taxon>Fungi incertae sedis</taxon>
        <taxon>Zoopagomycota</taxon>
        <taxon>Entomophthoromycotina</taxon>
        <taxon>Entomophthoromycetes</taxon>
        <taxon>Entomophthorales</taxon>
        <taxon>Ancylistaceae</taxon>
        <taxon>Conidiobolus</taxon>
    </lineage>
</organism>
<dbReference type="GO" id="GO:0005829">
    <property type="term" value="C:cytosol"/>
    <property type="evidence" value="ECO:0007669"/>
    <property type="project" value="TreeGrafter"/>
</dbReference>
<dbReference type="Proteomes" id="UP000070444">
    <property type="component" value="Unassembled WGS sequence"/>
</dbReference>
<dbReference type="PANTHER" id="PTHR11644:SF2">
    <property type="entry name" value="CYTIDINE DEAMINASE"/>
    <property type="match status" value="1"/>
</dbReference>